<dbReference type="CDD" id="cd00190">
    <property type="entry name" value="Tryp_SPc"/>
    <property type="match status" value="1"/>
</dbReference>
<keyword evidence="3" id="KW-0964">Secreted</keyword>
<dbReference type="GO" id="GO:0004252">
    <property type="term" value="F:serine-type endopeptidase activity"/>
    <property type="evidence" value="ECO:0007669"/>
    <property type="project" value="InterPro"/>
</dbReference>
<evidence type="ECO:0000256" key="3">
    <source>
        <dbReference type="ARBA" id="ARBA00022525"/>
    </source>
</evidence>
<dbReference type="Proteomes" id="UP000002640">
    <property type="component" value="Unassembled WGS sequence"/>
</dbReference>
<evidence type="ECO:0000256" key="8">
    <source>
        <dbReference type="SAM" id="SignalP"/>
    </source>
</evidence>
<dbReference type="InterPro" id="IPR050430">
    <property type="entry name" value="Peptidase_S1"/>
</dbReference>
<dbReference type="SMART" id="SM00020">
    <property type="entry name" value="Tryp_SPc"/>
    <property type="match status" value="1"/>
</dbReference>
<keyword evidence="7" id="KW-0325">Glycoprotein</keyword>
<dbReference type="FunFam" id="2.40.10.10:FF:000156">
    <property type="entry name" value="MIP06385p"/>
    <property type="match status" value="1"/>
</dbReference>
<evidence type="ECO:0000256" key="6">
    <source>
        <dbReference type="ARBA" id="ARBA00023157"/>
    </source>
</evidence>
<dbReference type="GeneID" id="20661700"/>
<evidence type="ECO:0000256" key="1">
    <source>
        <dbReference type="ARBA" id="ARBA00004613"/>
    </source>
</evidence>
<name>G5AE36_PHYSP</name>
<keyword evidence="12" id="KW-1185">Reference proteome</keyword>
<dbReference type="RefSeq" id="XP_009538335.1">
    <property type="nucleotide sequence ID" value="XM_009540040.1"/>
</dbReference>
<dbReference type="EMBL" id="JH159164">
    <property type="protein sequence ID" value="EGZ06443.1"/>
    <property type="molecule type" value="Genomic_DNA"/>
</dbReference>
<feature type="domain" description="Peptidase S1" evidence="9">
    <location>
        <begin position="29"/>
        <end position="257"/>
    </location>
</feature>
<dbReference type="PANTHER" id="PTHR24276">
    <property type="entry name" value="POLYSERASE-RELATED"/>
    <property type="match status" value="1"/>
</dbReference>
<evidence type="ECO:0000313" key="11">
    <source>
        <dbReference type="EMBL" id="EGZ06443.1"/>
    </source>
</evidence>
<sequence>MKVTATIAAASMAIAAASADADTTSRQLILGGSIIPSGQKTYSVGIRSTAGGDTYCGGALISPTHVLTTTMCTKHAKPDFVAVGTHYVNGTKDGEQLKVIQAQNHTDFNKTGNGEYDFALLTLEKPSKFAPVKLPKADDSDIKPGMWSKAMGWGWTSFPNGSPSNEMQGVNLQVWSNEDCSQVYVINPTNVCAGGVAGKDACVADTGGPLIKENGAGDKDDVLIGLVNWGYGCGDEGAPTVYSRVSSALKWVNPIIKTKQVKTAVPVQQAISGKHGVPIKQGMPGTVRN</sequence>
<organism evidence="12">
    <name type="scientific">Phytophthora sojae (strain P6497)</name>
    <name type="common">Soybean stem and root rot agent</name>
    <name type="synonym">Phytophthora megasperma f. sp. glycines</name>
    <dbReference type="NCBI Taxonomy" id="1094619"/>
    <lineage>
        <taxon>Eukaryota</taxon>
        <taxon>Sar</taxon>
        <taxon>Stramenopiles</taxon>
        <taxon>Oomycota</taxon>
        <taxon>Peronosporomycetes</taxon>
        <taxon>Peronosporales</taxon>
        <taxon>Peronosporaceae</taxon>
        <taxon>Phytophthora</taxon>
    </lineage>
</organism>
<dbReference type="PROSITE" id="PS50240">
    <property type="entry name" value="TRYPSIN_DOM"/>
    <property type="match status" value="1"/>
</dbReference>
<keyword evidence="5" id="KW-0843">Virulence</keyword>
<evidence type="ECO:0000313" key="12">
    <source>
        <dbReference type="Proteomes" id="UP000002640"/>
    </source>
</evidence>
<gene>
    <name evidence="10" type="ORF">PHYSODRAFT_532115</name>
    <name evidence="11" type="ORF">PHYSODRAFT_532438</name>
</gene>
<dbReference type="InterPro" id="IPR001254">
    <property type="entry name" value="Trypsin_dom"/>
</dbReference>
<reference evidence="10" key="2">
    <citation type="submission" date="2011-09" db="EMBL/GenBank/DDBJ databases">
        <authorList>
            <consortium name="US DOE Joint Genome Institute (JGI-PGF)"/>
            <person name="Aerts A."/>
            <person name="Grimwood J."/>
            <person name="Schmutz J."/>
            <person name="Lucas S."/>
            <person name="Hammon N."/>
            <person name="Glavina del Rio T."/>
            <person name="Dalin E."/>
            <person name="Tice H."/>
            <person name="Pitluck S."/>
            <person name="Dehal P."/>
            <person name="Chapman J."/>
            <person name="Putman N.H."/>
            <person name="Salamov A.A."/>
            <person name="Terry A."/>
            <person name="Rokhsar D.S."/>
            <person name="Boore J.L."/>
            <person name="Tripathy S."/>
            <person name="Tyler B.M."/>
            <person name="Grigoriev I.V."/>
        </authorList>
    </citation>
    <scope>NUCLEOTIDE SEQUENCE</scope>
    <source>
        <strain evidence="10">P6497</strain>
    </source>
</reference>
<dbReference type="InterPro" id="IPR043504">
    <property type="entry name" value="Peptidase_S1_PA_chymotrypsin"/>
</dbReference>
<protein>
    <submittedName>
        <fullName evidence="11">Glucanase inhibitor protein 2 trypsin-like protein</fullName>
    </submittedName>
</protein>
<evidence type="ECO:0000256" key="4">
    <source>
        <dbReference type="ARBA" id="ARBA00022729"/>
    </source>
</evidence>
<evidence type="ECO:0000259" key="9">
    <source>
        <dbReference type="PROSITE" id="PS50240"/>
    </source>
</evidence>
<dbReference type="Pfam" id="PF00089">
    <property type="entry name" value="Trypsin"/>
    <property type="match status" value="1"/>
</dbReference>
<dbReference type="SUPFAM" id="SSF50494">
    <property type="entry name" value="Trypsin-like serine proteases"/>
    <property type="match status" value="1"/>
</dbReference>
<dbReference type="SMR" id="G5AE36"/>
<keyword evidence="6" id="KW-1015">Disulfide bond</keyword>
<comment type="subcellular location">
    <subcellularLocation>
        <location evidence="1">Secreted</location>
    </subcellularLocation>
</comment>
<dbReference type="GO" id="GO:0005576">
    <property type="term" value="C:extracellular region"/>
    <property type="evidence" value="ECO:0007669"/>
    <property type="project" value="UniProtKB-SubCell"/>
</dbReference>
<dbReference type="GO" id="GO:0006508">
    <property type="term" value="P:proteolysis"/>
    <property type="evidence" value="ECO:0007669"/>
    <property type="project" value="InterPro"/>
</dbReference>
<evidence type="ECO:0000256" key="2">
    <source>
        <dbReference type="ARBA" id="ARBA00007664"/>
    </source>
</evidence>
<evidence type="ECO:0000256" key="5">
    <source>
        <dbReference type="ARBA" id="ARBA00023026"/>
    </source>
</evidence>
<accession>G5AE36</accession>
<dbReference type="KEGG" id="psoj:PHYSODRAFT_532438"/>
<dbReference type="AlphaFoldDB" id="G5AE36"/>
<dbReference type="EMBL" id="JH159164">
    <property type="protein sequence ID" value="EGZ06438.1"/>
    <property type="molecule type" value="Genomic_DNA"/>
</dbReference>
<dbReference type="PANTHER" id="PTHR24276:SF98">
    <property type="entry name" value="FI18310P1-RELATED"/>
    <property type="match status" value="1"/>
</dbReference>
<comment type="similarity">
    <text evidence="2">Belongs to the peptidase S1 family.</text>
</comment>
<dbReference type="Gene3D" id="2.40.10.10">
    <property type="entry name" value="Trypsin-like serine proteases"/>
    <property type="match status" value="1"/>
</dbReference>
<evidence type="ECO:0000256" key="7">
    <source>
        <dbReference type="ARBA" id="ARBA00023180"/>
    </source>
</evidence>
<dbReference type="InterPro" id="IPR001314">
    <property type="entry name" value="Peptidase_S1A"/>
</dbReference>
<dbReference type="RefSeq" id="XP_009538340.1">
    <property type="nucleotide sequence ID" value="XM_009540045.1"/>
</dbReference>
<proteinExistence type="inferred from homology"/>
<dbReference type="KEGG" id="psoj:PHYSODRAFT_532115"/>
<dbReference type="InterPro" id="IPR009003">
    <property type="entry name" value="Peptidase_S1_PA"/>
</dbReference>
<reference evidence="10 12" key="1">
    <citation type="journal article" date="2006" name="Science">
        <title>Phytophthora genome sequences uncover evolutionary origins and mechanisms of pathogenesis.</title>
        <authorList>
            <person name="Tyler B.M."/>
            <person name="Tripathy S."/>
            <person name="Zhang X."/>
            <person name="Dehal P."/>
            <person name="Jiang R.H."/>
            <person name="Aerts A."/>
            <person name="Arredondo F.D."/>
            <person name="Baxter L."/>
            <person name="Bensasson D."/>
            <person name="Beynon J.L."/>
            <person name="Chapman J."/>
            <person name="Damasceno C.M."/>
            <person name="Dorrance A.E."/>
            <person name="Dou D."/>
            <person name="Dickerman A.W."/>
            <person name="Dubchak I.L."/>
            <person name="Garbelotto M."/>
            <person name="Gijzen M."/>
            <person name="Gordon S.G."/>
            <person name="Govers F."/>
            <person name="Grunwald N.J."/>
            <person name="Huang W."/>
            <person name="Ivors K.L."/>
            <person name="Jones R.W."/>
            <person name="Kamoun S."/>
            <person name="Krampis K."/>
            <person name="Lamour K.H."/>
            <person name="Lee M.K."/>
            <person name="McDonald W.H."/>
            <person name="Medina M."/>
            <person name="Meijer H.J."/>
            <person name="Nordberg E.K."/>
            <person name="Maclean D.J."/>
            <person name="Ospina-Giraldo M.D."/>
            <person name="Morris P.F."/>
            <person name="Phuntumart V."/>
            <person name="Putnam N.H."/>
            <person name="Rash S."/>
            <person name="Rose J.K."/>
            <person name="Sakihama Y."/>
            <person name="Salamov A.A."/>
            <person name="Savidor A."/>
            <person name="Scheuring C.F."/>
            <person name="Smith B.M."/>
            <person name="Sobral B.W."/>
            <person name="Terry A."/>
            <person name="Torto-Alalibo T.A."/>
            <person name="Win J."/>
            <person name="Xu Z."/>
            <person name="Zhang H."/>
            <person name="Grigoriev I.V."/>
            <person name="Rokhsar D.S."/>
            <person name="Boore J.L."/>
        </authorList>
    </citation>
    <scope>NUCLEOTIDE SEQUENCE [LARGE SCALE GENOMIC DNA]</scope>
    <source>
        <strain evidence="10 12">P6497</strain>
    </source>
</reference>
<feature type="chain" id="PRO_5010834059" evidence="8">
    <location>
        <begin position="20"/>
        <end position="289"/>
    </location>
</feature>
<dbReference type="InParanoid" id="G5AE36"/>
<dbReference type="GeneID" id="20661745"/>
<dbReference type="STRING" id="1094619.G5AE36"/>
<evidence type="ECO:0000313" key="10">
    <source>
        <dbReference type="EMBL" id="EGZ06438.1"/>
    </source>
</evidence>
<feature type="signal peptide" evidence="8">
    <location>
        <begin position="1"/>
        <end position="19"/>
    </location>
</feature>
<dbReference type="PRINTS" id="PR00722">
    <property type="entry name" value="CHYMOTRYPSIN"/>
</dbReference>
<dbReference type="OMA" id="WAEETMA"/>
<keyword evidence="4 8" id="KW-0732">Signal</keyword>